<evidence type="ECO:0000256" key="3">
    <source>
        <dbReference type="ARBA" id="ARBA00023602"/>
    </source>
</evidence>
<dbReference type="InterPro" id="IPR011990">
    <property type="entry name" value="TPR-like_helical_dom_sf"/>
</dbReference>
<dbReference type="Proteomes" id="UP000076798">
    <property type="component" value="Unassembled WGS sequence"/>
</dbReference>
<dbReference type="InterPro" id="IPR019734">
    <property type="entry name" value="TPR_rpt"/>
</dbReference>
<gene>
    <name evidence="5" type="ORF">SISSUDRAFT_1060977</name>
</gene>
<dbReference type="SUPFAM" id="SSF48452">
    <property type="entry name" value="TPR-like"/>
    <property type="match status" value="1"/>
</dbReference>
<dbReference type="STRING" id="1314776.A0A166EIG6"/>
<dbReference type="Gene3D" id="1.25.40.10">
    <property type="entry name" value="Tetratricopeptide repeat domain"/>
    <property type="match status" value="1"/>
</dbReference>
<evidence type="ECO:0000313" key="6">
    <source>
        <dbReference type="Proteomes" id="UP000076798"/>
    </source>
</evidence>
<name>A0A166EIG6_9AGAM</name>
<comment type="similarity">
    <text evidence="3">Belongs to the TTC4 family.</text>
</comment>
<dbReference type="OrthoDB" id="1724687at2759"/>
<dbReference type="PANTHER" id="PTHR46035:SF1">
    <property type="entry name" value="TETRATRICOPEPTIDE REPEAT PROTEIN 4"/>
    <property type="match status" value="1"/>
</dbReference>
<evidence type="ECO:0000256" key="1">
    <source>
        <dbReference type="ARBA" id="ARBA00022737"/>
    </source>
</evidence>
<dbReference type="Pfam" id="PF18972">
    <property type="entry name" value="Wheel"/>
    <property type="match status" value="1"/>
</dbReference>
<dbReference type="CDD" id="cd21377">
    <property type="entry name" value="CTWD_Cns1-like"/>
    <property type="match status" value="1"/>
</dbReference>
<evidence type="ECO:0000313" key="5">
    <source>
        <dbReference type="EMBL" id="KZT39625.1"/>
    </source>
</evidence>
<accession>A0A166EIG6</accession>
<keyword evidence="2" id="KW-0802">TPR repeat</keyword>
<sequence length="359" mass="40154">MAAPLPQPQTAYNDEEKLAAFDAHPLFMKSLPADDNLDPAVQALQNLAYDGTPDEVASNFKDQGNEHFRDKRYRDAASVYTQGIDVKPGPEILEPLLCNRAACNLELKNYGSVLKDCSKALTINPKSQKALYRSGCALVALERYDEAIDCCDVCVRHFPDNSSAKALREKAILSRDAKSKKEQEKAAKELKERQERRQLSMGLRARNIITVPDSETSEPNPYVPHIDPDSDPTNPELVFPVFFLYPQHATSDMISHFYESTPFAMHIQAMFPPEGSRPEWDTNNEYNAGSLVVYAITHKMRILKVGKKMTLRDVFKAAAGKDGVTNGLVLKNNCLSFAILPSGKVEKEWVQEYKNSVAQ</sequence>
<dbReference type="GO" id="GO:0005634">
    <property type="term" value="C:nucleus"/>
    <property type="evidence" value="ECO:0007669"/>
    <property type="project" value="TreeGrafter"/>
</dbReference>
<organism evidence="5 6">
    <name type="scientific">Sistotremastrum suecicum HHB10207 ss-3</name>
    <dbReference type="NCBI Taxonomy" id="1314776"/>
    <lineage>
        <taxon>Eukaryota</taxon>
        <taxon>Fungi</taxon>
        <taxon>Dikarya</taxon>
        <taxon>Basidiomycota</taxon>
        <taxon>Agaricomycotina</taxon>
        <taxon>Agaricomycetes</taxon>
        <taxon>Sistotremastrales</taxon>
        <taxon>Sistotremastraceae</taxon>
        <taxon>Sistotremastrum</taxon>
    </lineage>
</organism>
<reference evidence="5 6" key="1">
    <citation type="journal article" date="2016" name="Mol. Biol. Evol.">
        <title>Comparative Genomics of Early-Diverging Mushroom-Forming Fungi Provides Insights into the Origins of Lignocellulose Decay Capabilities.</title>
        <authorList>
            <person name="Nagy L.G."/>
            <person name="Riley R."/>
            <person name="Tritt A."/>
            <person name="Adam C."/>
            <person name="Daum C."/>
            <person name="Floudas D."/>
            <person name="Sun H."/>
            <person name="Yadav J.S."/>
            <person name="Pangilinan J."/>
            <person name="Larsson K.H."/>
            <person name="Matsuura K."/>
            <person name="Barry K."/>
            <person name="Labutti K."/>
            <person name="Kuo R."/>
            <person name="Ohm R.A."/>
            <person name="Bhattacharya S.S."/>
            <person name="Shirouzu T."/>
            <person name="Yoshinaga Y."/>
            <person name="Martin F.M."/>
            <person name="Grigoriev I.V."/>
            <person name="Hibbett D.S."/>
        </authorList>
    </citation>
    <scope>NUCLEOTIDE SEQUENCE [LARGE SCALE GENOMIC DNA]</scope>
    <source>
        <strain evidence="5 6">HHB10207 ss-3</strain>
    </source>
</reference>
<evidence type="ECO:0000256" key="2">
    <source>
        <dbReference type="ARBA" id="ARBA00022803"/>
    </source>
</evidence>
<proteinExistence type="inferred from homology"/>
<evidence type="ECO:0000259" key="4">
    <source>
        <dbReference type="Pfam" id="PF18972"/>
    </source>
</evidence>
<dbReference type="GO" id="GO:0005829">
    <property type="term" value="C:cytosol"/>
    <property type="evidence" value="ECO:0007669"/>
    <property type="project" value="TreeGrafter"/>
</dbReference>
<feature type="domain" description="Cns1/TTC4 wheel" evidence="4">
    <location>
        <begin position="232"/>
        <end position="353"/>
    </location>
</feature>
<dbReference type="PANTHER" id="PTHR46035">
    <property type="entry name" value="TETRATRICOPEPTIDE REPEAT PROTEIN 4"/>
    <property type="match status" value="1"/>
</dbReference>
<keyword evidence="1" id="KW-0677">Repeat</keyword>
<dbReference type="EMBL" id="KV428043">
    <property type="protein sequence ID" value="KZT39625.1"/>
    <property type="molecule type" value="Genomic_DNA"/>
</dbReference>
<dbReference type="GO" id="GO:0030544">
    <property type="term" value="F:Hsp70 protein binding"/>
    <property type="evidence" value="ECO:0007669"/>
    <property type="project" value="TreeGrafter"/>
</dbReference>
<dbReference type="InterPro" id="IPR044059">
    <property type="entry name" value="Csn1/TTC4_wheel"/>
</dbReference>
<dbReference type="AlphaFoldDB" id="A0A166EIG6"/>
<keyword evidence="6" id="KW-1185">Reference proteome</keyword>
<dbReference type="GO" id="GO:0051879">
    <property type="term" value="F:Hsp90 protein binding"/>
    <property type="evidence" value="ECO:0007669"/>
    <property type="project" value="InterPro"/>
</dbReference>
<protein>
    <submittedName>
        <fullName evidence="5">TPR-like protein</fullName>
    </submittedName>
</protein>
<dbReference type="GO" id="GO:0006457">
    <property type="term" value="P:protein folding"/>
    <property type="evidence" value="ECO:0007669"/>
    <property type="project" value="TreeGrafter"/>
</dbReference>
<dbReference type="SMART" id="SM00028">
    <property type="entry name" value="TPR"/>
    <property type="match status" value="3"/>
</dbReference>